<dbReference type="Proteomes" id="UP000308707">
    <property type="component" value="Unassembled WGS sequence"/>
</dbReference>
<reference evidence="2 3" key="1">
    <citation type="submission" date="2019-04" db="EMBL/GenBank/DDBJ databases">
        <title>Reference strain of H23.</title>
        <authorList>
            <person name="Luo X."/>
        </authorList>
    </citation>
    <scope>NUCLEOTIDE SEQUENCE [LARGE SCALE GENOMIC DNA]</scope>
    <source>
        <strain evidence="2 3">H23</strain>
    </source>
</reference>
<evidence type="ECO:0000256" key="1">
    <source>
        <dbReference type="SAM" id="MobiDB-lite"/>
    </source>
</evidence>
<name>A0A4U5JX53_9GAMM</name>
<dbReference type="RefSeq" id="WP_137265952.1">
    <property type="nucleotide sequence ID" value="NZ_SZUA01000001.1"/>
</dbReference>
<proteinExistence type="predicted"/>
<keyword evidence="3" id="KW-1185">Reference proteome</keyword>
<gene>
    <name evidence="2" type="ORF">FCE95_05555</name>
</gene>
<comment type="caution">
    <text evidence="2">The sequence shown here is derived from an EMBL/GenBank/DDBJ whole genome shotgun (WGS) entry which is preliminary data.</text>
</comment>
<feature type="region of interest" description="Disordered" evidence="1">
    <location>
        <begin position="80"/>
        <end position="104"/>
    </location>
</feature>
<protein>
    <submittedName>
        <fullName evidence="2">Uncharacterized protein</fullName>
    </submittedName>
</protein>
<evidence type="ECO:0000313" key="2">
    <source>
        <dbReference type="EMBL" id="TKR33746.1"/>
    </source>
</evidence>
<accession>A0A4U5JX53</accession>
<sequence length="104" mass="11746">METALVQRGIGVTFRGRSWSKRSREWVYFNAYLDIARIRKVFPLPACVHDCARLDDRERGLYCEVCRDALIGLPRRLAGKPSFPDGGDGDSPVKPLGSGHEKKR</sequence>
<dbReference type="EMBL" id="SZUA01000001">
    <property type="protein sequence ID" value="TKR33746.1"/>
    <property type="molecule type" value="Genomic_DNA"/>
</dbReference>
<dbReference type="OrthoDB" id="287704at2"/>
<organism evidence="2 3">
    <name type="scientific">Luteimonas gilva</name>
    <dbReference type="NCBI Taxonomy" id="2572684"/>
    <lineage>
        <taxon>Bacteria</taxon>
        <taxon>Pseudomonadati</taxon>
        <taxon>Pseudomonadota</taxon>
        <taxon>Gammaproteobacteria</taxon>
        <taxon>Lysobacterales</taxon>
        <taxon>Lysobacteraceae</taxon>
        <taxon>Luteimonas</taxon>
    </lineage>
</organism>
<dbReference type="AlphaFoldDB" id="A0A4U5JX53"/>
<evidence type="ECO:0000313" key="3">
    <source>
        <dbReference type="Proteomes" id="UP000308707"/>
    </source>
</evidence>